<feature type="region of interest" description="Disordered" evidence="1">
    <location>
        <begin position="151"/>
        <end position="192"/>
    </location>
</feature>
<protein>
    <submittedName>
        <fullName evidence="2">Uncharacterized protein</fullName>
    </submittedName>
</protein>
<feature type="region of interest" description="Disordered" evidence="1">
    <location>
        <begin position="1"/>
        <end position="58"/>
    </location>
</feature>
<dbReference type="Proteomes" id="UP001159641">
    <property type="component" value="Unassembled WGS sequence"/>
</dbReference>
<reference evidence="2 3" key="1">
    <citation type="submission" date="2022-11" db="EMBL/GenBank/DDBJ databases">
        <title>Whole genome sequence of Eschrichtius robustus ER-17-0199.</title>
        <authorList>
            <person name="Bruniche-Olsen A."/>
            <person name="Black A.N."/>
            <person name="Fields C.J."/>
            <person name="Walden K."/>
            <person name="Dewoody J.A."/>
        </authorList>
    </citation>
    <scope>NUCLEOTIDE SEQUENCE [LARGE SCALE GENOMIC DNA]</scope>
    <source>
        <strain evidence="2">ER-17-0199</strain>
        <tissue evidence="2">Blubber</tissue>
    </source>
</reference>
<proteinExistence type="predicted"/>
<sequence>MGAGEEAFTHDPPHTRPRPPRPHPSWPPRPLRPSQHGGAEGRPRAAVPRATPWRGWGTEMRSETEACLGGHEDDGPWSERGCVRHIRFLPQPGCAGPRAAKSTPRLRPCVPLLLQPPPHTAPKGPPPPAPGLSPNVCSGFSFPEAVGLDRAAWPDAGRDSGQPSGDTCSSSYVWGSLSSPLSDGKGGAVGVS</sequence>
<keyword evidence="3" id="KW-1185">Reference proteome</keyword>
<dbReference type="EMBL" id="JAIQCJ010002351">
    <property type="protein sequence ID" value="KAJ8776804.1"/>
    <property type="molecule type" value="Genomic_DNA"/>
</dbReference>
<dbReference type="AlphaFoldDB" id="A0AB34GAM3"/>
<feature type="region of interest" description="Disordered" evidence="1">
    <location>
        <begin position="90"/>
        <end position="136"/>
    </location>
</feature>
<feature type="compositionally biased region" description="Polar residues" evidence="1">
    <location>
        <begin position="161"/>
        <end position="181"/>
    </location>
</feature>
<evidence type="ECO:0000313" key="3">
    <source>
        <dbReference type="Proteomes" id="UP001159641"/>
    </source>
</evidence>
<evidence type="ECO:0000256" key="1">
    <source>
        <dbReference type="SAM" id="MobiDB-lite"/>
    </source>
</evidence>
<accession>A0AB34GAM3</accession>
<name>A0AB34GAM3_ESCRO</name>
<feature type="compositionally biased region" description="Pro residues" evidence="1">
    <location>
        <begin position="22"/>
        <end position="31"/>
    </location>
</feature>
<feature type="compositionally biased region" description="Pro residues" evidence="1">
    <location>
        <begin position="114"/>
        <end position="131"/>
    </location>
</feature>
<comment type="caution">
    <text evidence="2">The sequence shown here is derived from an EMBL/GenBank/DDBJ whole genome shotgun (WGS) entry which is preliminary data.</text>
</comment>
<organism evidence="2 3">
    <name type="scientific">Eschrichtius robustus</name>
    <name type="common">California gray whale</name>
    <name type="synonym">Eschrichtius gibbosus</name>
    <dbReference type="NCBI Taxonomy" id="9764"/>
    <lineage>
        <taxon>Eukaryota</taxon>
        <taxon>Metazoa</taxon>
        <taxon>Chordata</taxon>
        <taxon>Craniata</taxon>
        <taxon>Vertebrata</taxon>
        <taxon>Euteleostomi</taxon>
        <taxon>Mammalia</taxon>
        <taxon>Eutheria</taxon>
        <taxon>Laurasiatheria</taxon>
        <taxon>Artiodactyla</taxon>
        <taxon>Whippomorpha</taxon>
        <taxon>Cetacea</taxon>
        <taxon>Mysticeti</taxon>
        <taxon>Eschrichtiidae</taxon>
        <taxon>Eschrichtius</taxon>
    </lineage>
</organism>
<evidence type="ECO:0000313" key="2">
    <source>
        <dbReference type="EMBL" id="KAJ8776804.1"/>
    </source>
</evidence>
<gene>
    <name evidence="2" type="ORF">J1605_015139</name>
</gene>